<accession>A0A5D4K7R6</accession>
<evidence type="ECO:0000313" key="2">
    <source>
        <dbReference type="EMBL" id="TYR73282.1"/>
    </source>
</evidence>
<evidence type="ECO:0000256" key="1">
    <source>
        <dbReference type="SAM" id="MobiDB-lite"/>
    </source>
</evidence>
<proteinExistence type="predicted"/>
<dbReference type="EMBL" id="VTEH01000020">
    <property type="protein sequence ID" value="TYR73282.1"/>
    <property type="molecule type" value="Genomic_DNA"/>
</dbReference>
<gene>
    <name evidence="2" type="ORF">FZC79_19435</name>
</gene>
<sequence length="134" mass="14457">MQFPGFPPGQGGPGFPSFPPGGQGQGFPGYPPGQQGMGQGQQAPAGPPPAFTPTQATAQTLSTGGQGPSAFAVDPGAIRGCLFRYTYLWLTSGQSFWFYPTFIGRQSISGFRWTGFRWVFYGTDLRRVRSFQCF</sequence>
<dbReference type="Proteomes" id="UP000323317">
    <property type="component" value="Unassembled WGS sequence"/>
</dbReference>
<dbReference type="AlphaFoldDB" id="A0A5D4K7R6"/>
<organism evidence="2 3">
    <name type="scientific">Rossellomorea vietnamensis</name>
    <dbReference type="NCBI Taxonomy" id="218284"/>
    <lineage>
        <taxon>Bacteria</taxon>
        <taxon>Bacillati</taxon>
        <taxon>Bacillota</taxon>
        <taxon>Bacilli</taxon>
        <taxon>Bacillales</taxon>
        <taxon>Bacillaceae</taxon>
        <taxon>Rossellomorea</taxon>
    </lineage>
</organism>
<protein>
    <submittedName>
        <fullName evidence="2">Transporter</fullName>
    </submittedName>
</protein>
<feature type="region of interest" description="Disordered" evidence="1">
    <location>
        <begin position="1"/>
        <end position="67"/>
    </location>
</feature>
<evidence type="ECO:0000313" key="3">
    <source>
        <dbReference type="Proteomes" id="UP000323317"/>
    </source>
</evidence>
<reference evidence="2 3" key="1">
    <citation type="submission" date="2019-08" db="EMBL/GenBank/DDBJ databases">
        <title>Bacillus genomes from the desert of Cuatro Cienegas, Coahuila.</title>
        <authorList>
            <person name="Olmedo-Alvarez G."/>
        </authorList>
    </citation>
    <scope>NUCLEOTIDE SEQUENCE [LARGE SCALE GENOMIC DNA]</scope>
    <source>
        <strain evidence="2 3">CH40_1T</strain>
    </source>
</reference>
<comment type="caution">
    <text evidence="2">The sequence shown here is derived from an EMBL/GenBank/DDBJ whole genome shotgun (WGS) entry which is preliminary data.</text>
</comment>
<name>A0A5D4K7R6_9BACI</name>